<keyword evidence="8" id="KW-1185">Reference proteome</keyword>
<feature type="domain" description="CRC" evidence="5">
    <location>
        <begin position="699"/>
        <end position="824"/>
    </location>
</feature>
<gene>
    <name evidence="7" type="primary">LOC112286236</name>
    <name evidence="6" type="ORF">PHYPA_012567</name>
</gene>
<dbReference type="GO" id="GO:0005634">
    <property type="term" value="C:nucleus"/>
    <property type="evidence" value="ECO:0007669"/>
    <property type="project" value="UniProtKB-SubCell"/>
</dbReference>
<dbReference type="STRING" id="3218.A0A2K1K2U2"/>
<feature type="compositionally biased region" description="Basic and acidic residues" evidence="4">
    <location>
        <begin position="652"/>
        <end position="661"/>
    </location>
</feature>
<feature type="compositionally biased region" description="Basic and acidic residues" evidence="4">
    <location>
        <begin position="691"/>
        <end position="700"/>
    </location>
</feature>
<feature type="region of interest" description="Disordered" evidence="4">
    <location>
        <begin position="497"/>
        <end position="517"/>
    </location>
</feature>
<proteinExistence type="inferred from homology"/>
<dbReference type="PANTHER" id="PTHR46159">
    <property type="entry name" value="PROTEIN TESMIN/TSO1-LIKE CXC 2"/>
    <property type="match status" value="1"/>
</dbReference>
<dbReference type="AlphaFoldDB" id="A0A2K1K2U2"/>
<protein>
    <recommendedName>
        <fullName evidence="5">CRC domain-containing protein</fullName>
    </recommendedName>
</protein>
<feature type="region of interest" description="Disordered" evidence="4">
    <location>
        <begin position="904"/>
        <end position="923"/>
    </location>
</feature>
<feature type="compositionally biased region" description="Basic residues" evidence="4">
    <location>
        <begin position="678"/>
        <end position="689"/>
    </location>
</feature>
<dbReference type="EnsemblPlants" id="Pp3c9_11130V3.1">
    <property type="protein sequence ID" value="Pp3c9_11130V3.1"/>
    <property type="gene ID" value="Pp3c9_11130"/>
</dbReference>
<feature type="region of interest" description="Disordered" evidence="4">
    <location>
        <begin position="1012"/>
        <end position="1078"/>
    </location>
</feature>
<reference evidence="7" key="3">
    <citation type="submission" date="2020-12" db="UniProtKB">
        <authorList>
            <consortium name="EnsemblPlants"/>
        </authorList>
    </citation>
    <scope>IDENTIFICATION</scope>
</reference>
<name>A0A2K1K2U2_PHYPA</name>
<dbReference type="OrthoDB" id="6283463at2759"/>
<dbReference type="EMBL" id="ABEU02000009">
    <property type="protein sequence ID" value="PNR48094.1"/>
    <property type="molecule type" value="Genomic_DNA"/>
</dbReference>
<evidence type="ECO:0000259" key="5">
    <source>
        <dbReference type="PROSITE" id="PS51634"/>
    </source>
</evidence>
<feature type="compositionally biased region" description="Polar residues" evidence="4">
    <location>
        <begin position="130"/>
        <end position="139"/>
    </location>
</feature>
<keyword evidence="3" id="KW-0539">Nucleus</keyword>
<comment type="subcellular location">
    <subcellularLocation>
        <location evidence="1">Nucleus</location>
    </subcellularLocation>
</comment>
<feature type="region of interest" description="Disordered" evidence="4">
    <location>
        <begin position="641"/>
        <end position="661"/>
    </location>
</feature>
<reference evidence="6 8" key="2">
    <citation type="journal article" date="2018" name="Plant J.">
        <title>The Physcomitrella patens chromosome-scale assembly reveals moss genome structure and evolution.</title>
        <authorList>
            <person name="Lang D."/>
            <person name="Ullrich K.K."/>
            <person name="Murat F."/>
            <person name="Fuchs J."/>
            <person name="Jenkins J."/>
            <person name="Haas F.B."/>
            <person name="Piednoel M."/>
            <person name="Gundlach H."/>
            <person name="Van Bel M."/>
            <person name="Meyberg R."/>
            <person name="Vives C."/>
            <person name="Morata J."/>
            <person name="Symeonidi A."/>
            <person name="Hiss M."/>
            <person name="Muchero W."/>
            <person name="Kamisugi Y."/>
            <person name="Saleh O."/>
            <person name="Blanc G."/>
            <person name="Decker E.L."/>
            <person name="van Gessel N."/>
            <person name="Grimwood J."/>
            <person name="Hayes R.D."/>
            <person name="Graham S.W."/>
            <person name="Gunter L.E."/>
            <person name="McDaniel S.F."/>
            <person name="Hoernstein S.N.W."/>
            <person name="Larsson A."/>
            <person name="Li F.W."/>
            <person name="Perroud P.F."/>
            <person name="Phillips J."/>
            <person name="Ranjan P."/>
            <person name="Rokshar D.S."/>
            <person name="Rothfels C.J."/>
            <person name="Schneider L."/>
            <person name="Shu S."/>
            <person name="Stevenson D.W."/>
            <person name="Thummler F."/>
            <person name="Tillich M."/>
            <person name="Villarreal Aguilar J.C."/>
            <person name="Widiez T."/>
            <person name="Wong G.K."/>
            <person name="Wymore A."/>
            <person name="Zhang Y."/>
            <person name="Zimmer A.D."/>
            <person name="Quatrano R.S."/>
            <person name="Mayer K.F.X."/>
            <person name="Goodstein D."/>
            <person name="Casacuberta J.M."/>
            <person name="Vandepoele K."/>
            <person name="Reski R."/>
            <person name="Cuming A.C."/>
            <person name="Tuskan G.A."/>
            <person name="Maumus F."/>
            <person name="Salse J."/>
            <person name="Schmutz J."/>
            <person name="Rensing S.A."/>
        </authorList>
    </citation>
    <scope>NUCLEOTIDE SEQUENCE [LARGE SCALE GENOMIC DNA]</scope>
    <source>
        <strain evidence="7 8">cv. Gransden 2004</strain>
    </source>
</reference>
<feature type="compositionally biased region" description="Polar residues" evidence="4">
    <location>
        <begin position="347"/>
        <end position="376"/>
    </location>
</feature>
<organism evidence="6">
    <name type="scientific">Physcomitrium patens</name>
    <name type="common">Spreading-leaved earth moss</name>
    <name type="synonym">Physcomitrella patens</name>
    <dbReference type="NCBI Taxonomy" id="3218"/>
    <lineage>
        <taxon>Eukaryota</taxon>
        <taxon>Viridiplantae</taxon>
        <taxon>Streptophyta</taxon>
        <taxon>Embryophyta</taxon>
        <taxon>Bryophyta</taxon>
        <taxon>Bryophytina</taxon>
        <taxon>Bryopsida</taxon>
        <taxon>Funariidae</taxon>
        <taxon>Funariales</taxon>
        <taxon>Funariaceae</taxon>
        <taxon>Physcomitrium</taxon>
    </lineage>
</organism>
<evidence type="ECO:0000313" key="6">
    <source>
        <dbReference type="EMBL" id="PNR48094.1"/>
    </source>
</evidence>
<dbReference type="PROSITE" id="PS51634">
    <property type="entry name" value="CRC"/>
    <property type="match status" value="1"/>
</dbReference>
<feature type="region of interest" description="Disordered" evidence="4">
    <location>
        <begin position="1111"/>
        <end position="1175"/>
    </location>
</feature>
<sequence>MRQVKMLTRGSKTAAEEVVRRFESCADLASPDKRESIPLVTDVQDSPVFTFLCDLSPIQSAKSVHQVQTYNELMFPPEPRFFASPYSVRRSSSRALKRVVAAERFSVQAQAEGQENLIWQSGISRNTLSDNSISPSPLSRRSDDHHVTLCSSGPPEEVPASQPNSANLVDEGTLASNSMQLNSEPTSCNINETVATTTTSLQTQFTDYHQPAPAVSAAMPSEMVSCIDYAGENTGGTNTEHIEVAEGRLSFSSVMSQANDCVLSGIASQESPPIHDNQNHVTMISSSHNEDFGLNCNPIAKGSPELDQDTTAMAYFLAGNRGPGQESGDDEWSEDPNEVDVSRLPLQPTSGHAENQSDMTNGGSGKQDSQANTSKQRGFRRRCLDFDVARRKSFGITSGREFLDSRLKDCSGTDGNKTSSVLSDVGAANLDATTSEVQAVGDDSALDHDPSRTVVAFGAGNPACEDTLGAATTVQQLTSSCYQNKVDIAHAKTGESHAWKSHNSGVTGGINSPEGVRRSPRVHKTGIGLHLNSLTSSMSFKRDPPSTGGESSKEVLATVLGLQPLASSPRGDLVSAGFPAILNQNYTPRAGSLSKRTEMETAKADTLFPCNNTVYVLTPDSTRLDIDNFGVSSVESLPLTSVVSPRGRKRSRPDEQDLVWQREGEVDDELLDSPQSCKNRRLSRRKSPRSHQAEKPGDGCKRCNCKKSKCLKLYCECFAARLFCVGSCACRNCFNKPEYEATVLNTRQQIEARDPLAFAPKIVQAAEPTPIPRDDALDTPASARHKRGCNCKKSLCLKKYCECYQAGVGCSEGCRCEGCKNMYGRKEGPEEGEGKVVEHAHSASETSQAEVTTELFKSTSGGTDQLCDDEKSNLPPITPTFARGWLGGSMLRLSSSGRKRASSDEHFASLSAQPLSRPPNSPTIFSNTLDSFDLAPYPQGDTDFSMNDVDDSPTTTPTFSRSGHASSRWEGLSDFYPLTPLPLTTLQQTPDSSCVTIERSGTSPALVIQMSDSSHRTTSATSAQHHLSARNWSPRTPGFRQPALPTPFSFDMPHQAQLSSTDQLHSPLTSTTYPGKNLQSEVGSVTAAPYDDDDSTPDSLKHADIFGSLTRRTLTKSSSPKQKRVTPPQYSSREQASFGGGRGNPLATPPGLRNSKKFILQALPPLPSASPLSKG</sequence>
<feature type="region of interest" description="Disordered" evidence="4">
    <location>
        <begin position="130"/>
        <end position="168"/>
    </location>
</feature>
<evidence type="ECO:0000313" key="8">
    <source>
        <dbReference type="Proteomes" id="UP000006727"/>
    </source>
</evidence>
<feature type="compositionally biased region" description="Acidic residues" evidence="4">
    <location>
        <begin position="327"/>
        <end position="338"/>
    </location>
</feature>
<dbReference type="PaxDb" id="3218-PP1S29_305V6.1"/>
<dbReference type="PANTHER" id="PTHR46159:SF6">
    <property type="entry name" value="OS12G0605300 PROTEIN"/>
    <property type="match status" value="1"/>
</dbReference>
<dbReference type="OMA" id="SEQHAND"/>
<evidence type="ECO:0000313" key="7">
    <source>
        <dbReference type="EnsemblPlants" id="Pp3c9_11130V3.1"/>
    </source>
</evidence>
<dbReference type="Gramene" id="Pp3c9_11130V3.7">
    <property type="protein sequence ID" value="Pp3c9_11130V3.7"/>
    <property type="gene ID" value="Pp3c9_11130"/>
</dbReference>
<dbReference type="Gramene" id="Pp3c9_11130V3.1">
    <property type="protein sequence ID" value="Pp3c9_11130V3.1"/>
    <property type="gene ID" value="Pp3c9_11130"/>
</dbReference>
<evidence type="ECO:0000256" key="2">
    <source>
        <dbReference type="ARBA" id="ARBA00007267"/>
    </source>
</evidence>
<accession>A0A2K1K2U2</accession>
<feature type="compositionally biased region" description="Polar residues" evidence="4">
    <location>
        <begin position="1012"/>
        <end position="1034"/>
    </location>
</feature>
<dbReference type="InterPro" id="IPR033467">
    <property type="entry name" value="Tesmin/TSO1-like_CXC"/>
</dbReference>
<dbReference type="Pfam" id="PF03638">
    <property type="entry name" value="TCR"/>
    <property type="match status" value="2"/>
</dbReference>
<feature type="compositionally biased region" description="Polar residues" evidence="4">
    <location>
        <begin position="1056"/>
        <end position="1078"/>
    </location>
</feature>
<evidence type="ECO:0000256" key="4">
    <source>
        <dbReference type="SAM" id="MobiDB-lite"/>
    </source>
</evidence>
<dbReference type="Proteomes" id="UP000006727">
    <property type="component" value="Chromosome 9"/>
</dbReference>
<evidence type="ECO:0000256" key="1">
    <source>
        <dbReference type="ARBA" id="ARBA00004123"/>
    </source>
</evidence>
<feature type="region of interest" description="Disordered" evidence="4">
    <location>
        <begin position="318"/>
        <end position="377"/>
    </location>
</feature>
<dbReference type="EnsemblPlants" id="Pp3c9_11130V3.7">
    <property type="protein sequence ID" value="Pp3c9_11130V3.7"/>
    <property type="gene ID" value="Pp3c9_11130"/>
</dbReference>
<dbReference type="InterPro" id="IPR044522">
    <property type="entry name" value="TSO1-like"/>
</dbReference>
<evidence type="ECO:0000256" key="3">
    <source>
        <dbReference type="ARBA" id="ARBA00023242"/>
    </source>
</evidence>
<dbReference type="SMART" id="SM01114">
    <property type="entry name" value="CXC"/>
    <property type="match status" value="2"/>
</dbReference>
<reference evidence="6 8" key="1">
    <citation type="journal article" date="2008" name="Science">
        <title>The Physcomitrella genome reveals evolutionary insights into the conquest of land by plants.</title>
        <authorList>
            <person name="Rensing S."/>
            <person name="Lang D."/>
            <person name="Zimmer A."/>
            <person name="Terry A."/>
            <person name="Salamov A."/>
            <person name="Shapiro H."/>
            <person name="Nishiyama T."/>
            <person name="Perroud P.-F."/>
            <person name="Lindquist E."/>
            <person name="Kamisugi Y."/>
            <person name="Tanahashi T."/>
            <person name="Sakakibara K."/>
            <person name="Fujita T."/>
            <person name="Oishi K."/>
            <person name="Shin-I T."/>
            <person name="Kuroki Y."/>
            <person name="Toyoda A."/>
            <person name="Suzuki Y."/>
            <person name="Hashimoto A."/>
            <person name="Yamaguchi K."/>
            <person name="Sugano A."/>
            <person name="Kohara Y."/>
            <person name="Fujiyama A."/>
            <person name="Anterola A."/>
            <person name="Aoki S."/>
            <person name="Ashton N."/>
            <person name="Barbazuk W.B."/>
            <person name="Barker E."/>
            <person name="Bennetzen J."/>
            <person name="Bezanilla M."/>
            <person name="Blankenship R."/>
            <person name="Cho S.H."/>
            <person name="Dutcher S."/>
            <person name="Estelle M."/>
            <person name="Fawcett J.A."/>
            <person name="Gundlach H."/>
            <person name="Hanada K."/>
            <person name="Heyl A."/>
            <person name="Hicks K.A."/>
            <person name="Hugh J."/>
            <person name="Lohr M."/>
            <person name="Mayer K."/>
            <person name="Melkozernov A."/>
            <person name="Murata T."/>
            <person name="Nelson D."/>
            <person name="Pils B."/>
            <person name="Prigge M."/>
            <person name="Reiss B."/>
            <person name="Renner T."/>
            <person name="Rombauts S."/>
            <person name="Rushton P."/>
            <person name="Sanderfoot A."/>
            <person name="Schween G."/>
            <person name="Shiu S.-H."/>
            <person name="Stueber K."/>
            <person name="Theodoulou F.L."/>
            <person name="Tu H."/>
            <person name="Van de Peer Y."/>
            <person name="Verrier P.J."/>
            <person name="Waters E."/>
            <person name="Wood A."/>
            <person name="Yang L."/>
            <person name="Cove D."/>
            <person name="Cuming A."/>
            <person name="Hasebe M."/>
            <person name="Lucas S."/>
            <person name="Mishler D.B."/>
            <person name="Reski R."/>
            <person name="Grigoriev I."/>
            <person name="Quatrano R.S."/>
            <person name="Boore J.L."/>
        </authorList>
    </citation>
    <scope>NUCLEOTIDE SEQUENCE [LARGE SCALE GENOMIC DNA]</scope>
    <source>
        <strain evidence="7 8">cv. Gransden 2004</strain>
    </source>
</reference>
<comment type="similarity">
    <text evidence="2">Belongs to the lin-54 family.</text>
</comment>
<dbReference type="GO" id="GO:0003700">
    <property type="term" value="F:DNA-binding transcription factor activity"/>
    <property type="evidence" value="ECO:0007669"/>
    <property type="project" value="InterPro"/>
</dbReference>
<feature type="region of interest" description="Disordered" evidence="4">
    <location>
        <begin position="677"/>
        <end position="700"/>
    </location>
</feature>
<dbReference type="InterPro" id="IPR005172">
    <property type="entry name" value="CRC"/>
</dbReference>